<reference evidence="1" key="2">
    <citation type="journal article" date="2015" name="Fish Shellfish Immunol.">
        <title>Early steps in the European eel (Anguilla anguilla)-Vibrio vulnificus interaction in the gills: Role of the RtxA13 toxin.</title>
        <authorList>
            <person name="Callol A."/>
            <person name="Pajuelo D."/>
            <person name="Ebbesson L."/>
            <person name="Teles M."/>
            <person name="MacKenzie S."/>
            <person name="Amaro C."/>
        </authorList>
    </citation>
    <scope>NUCLEOTIDE SEQUENCE</scope>
</reference>
<accession>A0A0E9P7P0</accession>
<evidence type="ECO:0000313" key="1">
    <source>
        <dbReference type="EMBL" id="JAH00297.1"/>
    </source>
</evidence>
<organism evidence="1">
    <name type="scientific">Anguilla anguilla</name>
    <name type="common">European freshwater eel</name>
    <name type="synonym">Muraena anguilla</name>
    <dbReference type="NCBI Taxonomy" id="7936"/>
    <lineage>
        <taxon>Eukaryota</taxon>
        <taxon>Metazoa</taxon>
        <taxon>Chordata</taxon>
        <taxon>Craniata</taxon>
        <taxon>Vertebrata</taxon>
        <taxon>Euteleostomi</taxon>
        <taxon>Actinopterygii</taxon>
        <taxon>Neopterygii</taxon>
        <taxon>Teleostei</taxon>
        <taxon>Anguilliformes</taxon>
        <taxon>Anguillidae</taxon>
        <taxon>Anguilla</taxon>
    </lineage>
</organism>
<name>A0A0E9P7P0_ANGAN</name>
<dbReference type="AlphaFoldDB" id="A0A0E9P7P0"/>
<sequence length="37" mass="4234">MKSMRSFLRIVVKLARTTHHFGNSARCVCVKRAGERS</sequence>
<proteinExistence type="predicted"/>
<reference evidence="1" key="1">
    <citation type="submission" date="2014-11" db="EMBL/GenBank/DDBJ databases">
        <authorList>
            <person name="Amaro Gonzalez C."/>
        </authorList>
    </citation>
    <scope>NUCLEOTIDE SEQUENCE</scope>
</reference>
<dbReference type="EMBL" id="GBXM01108280">
    <property type="protein sequence ID" value="JAH00297.1"/>
    <property type="molecule type" value="Transcribed_RNA"/>
</dbReference>
<protein>
    <submittedName>
        <fullName evidence="1">Uncharacterized protein</fullName>
    </submittedName>
</protein>